<evidence type="ECO:0000256" key="3">
    <source>
        <dbReference type="ARBA" id="ARBA00022833"/>
    </source>
</evidence>
<dbReference type="InterPro" id="IPR002110">
    <property type="entry name" value="Ankyrin_rpt"/>
</dbReference>
<dbReference type="GO" id="GO:0008270">
    <property type="term" value="F:zinc ion binding"/>
    <property type="evidence" value="ECO:0007669"/>
    <property type="project" value="UniProtKB-KW"/>
</dbReference>
<dbReference type="OrthoDB" id="194358at2759"/>
<gene>
    <name evidence="7" type="ORF">BVC80_8729g8</name>
</gene>
<dbReference type="PANTHER" id="PTHR47794">
    <property type="entry name" value="VACUOLAR PROTEIN SORTING-ASSOCIATED PROTEIN 27"/>
    <property type="match status" value="1"/>
</dbReference>
<dbReference type="InterPro" id="IPR017455">
    <property type="entry name" value="Znf_FYVE-rel"/>
</dbReference>
<dbReference type="PANTHER" id="PTHR47794:SF1">
    <property type="entry name" value="VACUOLAR PROTEIN SORTING-ASSOCIATED PROTEIN 27"/>
    <property type="match status" value="1"/>
</dbReference>
<keyword evidence="4" id="KW-0040">ANK repeat</keyword>
<reference evidence="7 8" key="1">
    <citation type="journal article" date="2017" name="Mol. Plant">
        <title>The Genome of Medicinal Plant Macleaya cordata Provides New Insights into Benzylisoquinoline Alkaloids Metabolism.</title>
        <authorList>
            <person name="Liu X."/>
            <person name="Liu Y."/>
            <person name="Huang P."/>
            <person name="Ma Y."/>
            <person name="Qing Z."/>
            <person name="Tang Q."/>
            <person name="Cao H."/>
            <person name="Cheng P."/>
            <person name="Zheng Y."/>
            <person name="Yuan Z."/>
            <person name="Zhou Y."/>
            <person name="Liu J."/>
            <person name="Tang Z."/>
            <person name="Zhuo Y."/>
            <person name="Zhang Y."/>
            <person name="Yu L."/>
            <person name="Huang J."/>
            <person name="Yang P."/>
            <person name="Peng Q."/>
            <person name="Zhang J."/>
            <person name="Jiang W."/>
            <person name="Zhang Z."/>
            <person name="Lin K."/>
            <person name="Ro D.K."/>
            <person name="Chen X."/>
            <person name="Xiong X."/>
            <person name="Shang Y."/>
            <person name="Huang S."/>
            <person name="Zeng J."/>
        </authorList>
    </citation>
    <scope>NUCLEOTIDE SEQUENCE [LARGE SCALE GENOMIC DNA]</scope>
    <source>
        <strain evidence="8">cv. BLH2017</strain>
        <tissue evidence="7">Root</tissue>
    </source>
</reference>
<dbReference type="FunCoup" id="A0A200Q8H4">
    <property type="interactions" value="837"/>
</dbReference>
<dbReference type="Gene3D" id="1.25.40.20">
    <property type="entry name" value="Ankyrin repeat-containing domain"/>
    <property type="match status" value="1"/>
</dbReference>
<dbReference type="Gene3D" id="3.30.40.10">
    <property type="entry name" value="Zinc/RING finger domain, C3HC4 (zinc finger)"/>
    <property type="match status" value="1"/>
</dbReference>
<dbReference type="SMART" id="SM00064">
    <property type="entry name" value="FYVE"/>
    <property type="match status" value="1"/>
</dbReference>
<dbReference type="SUPFAM" id="SSF57903">
    <property type="entry name" value="FYVE/PHD zinc finger"/>
    <property type="match status" value="1"/>
</dbReference>
<dbReference type="PROSITE" id="PS50088">
    <property type="entry name" value="ANK_REPEAT"/>
    <property type="match status" value="1"/>
</dbReference>
<dbReference type="Proteomes" id="UP000195402">
    <property type="component" value="Unassembled WGS sequence"/>
</dbReference>
<protein>
    <submittedName>
        <fullName evidence="7">FYVE zinc finger</fullName>
    </submittedName>
</protein>
<dbReference type="GO" id="GO:0006623">
    <property type="term" value="P:protein targeting to vacuole"/>
    <property type="evidence" value="ECO:0007669"/>
    <property type="project" value="TreeGrafter"/>
</dbReference>
<evidence type="ECO:0000256" key="2">
    <source>
        <dbReference type="ARBA" id="ARBA00022771"/>
    </source>
</evidence>
<evidence type="ECO:0000313" key="7">
    <source>
        <dbReference type="EMBL" id="OVA06735.1"/>
    </source>
</evidence>
<dbReference type="SUPFAM" id="SSF48403">
    <property type="entry name" value="Ankyrin repeat"/>
    <property type="match status" value="1"/>
</dbReference>
<dbReference type="InterPro" id="IPR013083">
    <property type="entry name" value="Znf_RING/FYVE/PHD"/>
</dbReference>
<dbReference type="InterPro" id="IPR000306">
    <property type="entry name" value="Znf_FYVE"/>
</dbReference>
<dbReference type="AlphaFoldDB" id="A0A200Q8H4"/>
<keyword evidence="8" id="KW-1185">Reference proteome</keyword>
<name>A0A200Q8H4_MACCD</name>
<evidence type="ECO:0000256" key="1">
    <source>
        <dbReference type="ARBA" id="ARBA00022723"/>
    </source>
</evidence>
<dbReference type="Pfam" id="PF12796">
    <property type="entry name" value="Ank_2"/>
    <property type="match status" value="1"/>
</dbReference>
<dbReference type="Pfam" id="PF01363">
    <property type="entry name" value="FYVE"/>
    <property type="match status" value="1"/>
</dbReference>
<dbReference type="EMBL" id="MVGT01002724">
    <property type="protein sequence ID" value="OVA06735.1"/>
    <property type="molecule type" value="Genomic_DNA"/>
</dbReference>
<proteinExistence type="predicted"/>
<evidence type="ECO:0000313" key="8">
    <source>
        <dbReference type="Proteomes" id="UP000195402"/>
    </source>
</evidence>
<dbReference type="GO" id="GO:0043328">
    <property type="term" value="P:protein transport to vacuole involved in ubiquitin-dependent protein catabolic process via the multivesicular body sorting pathway"/>
    <property type="evidence" value="ECO:0007669"/>
    <property type="project" value="TreeGrafter"/>
</dbReference>
<dbReference type="STRING" id="56857.A0A200Q8H4"/>
<dbReference type="PROSITE" id="PS50297">
    <property type="entry name" value="ANK_REP_REGION"/>
    <property type="match status" value="1"/>
</dbReference>
<keyword evidence="1" id="KW-0479">Metal-binding</keyword>
<evidence type="ECO:0000259" key="6">
    <source>
        <dbReference type="PROSITE" id="PS50178"/>
    </source>
</evidence>
<dbReference type="InterPro" id="IPR036770">
    <property type="entry name" value="Ankyrin_rpt-contain_sf"/>
</dbReference>
<keyword evidence="3" id="KW-0862">Zinc</keyword>
<dbReference type="OMA" id="CTFTTFR"/>
<keyword evidence="2 5" id="KW-0863">Zinc-finger</keyword>
<dbReference type="GO" id="GO:0032266">
    <property type="term" value="F:phosphatidylinositol-3-phosphate binding"/>
    <property type="evidence" value="ECO:0007669"/>
    <property type="project" value="TreeGrafter"/>
</dbReference>
<dbReference type="InParanoid" id="A0A200Q8H4"/>
<sequence length="309" mass="34070">MAITTADRGLCCRLLQSKSLLEMSVEPPPFQEAERCDVCKCSFNTFRRRHHCRCCGRTLCHEHSSNQMALPQFGIHTSVRVCSDCFNHTRSGEDVSKMTLDGSKTATDAFSRLDIRDMIDAKSGSNAEQQNSVIEVPECKCGMPLCICEASAPDPDPVPLQIHIASTLPTQPDIRQKKMDQIPKNTGPTSNVNNPSSFFNPGHLTKSSLGEPRKDYEVNGEGLREAIKNSDTAAVKKLLSEGVDANYCDKQGLSLLHLAALFNQTEIAFVLMDNGASLECKNQQGETPLDCAPTMLQYKMRKKIEEGDV</sequence>
<feature type="domain" description="FYVE-type" evidence="6">
    <location>
        <begin position="30"/>
        <end position="90"/>
    </location>
</feature>
<organism evidence="7 8">
    <name type="scientific">Macleaya cordata</name>
    <name type="common">Five-seeded plume-poppy</name>
    <name type="synonym">Bocconia cordata</name>
    <dbReference type="NCBI Taxonomy" id="56857"/>
    <lineage>
        <taxon>Eukaryota</taxon>
        <taxon>Viridiplantae</taxon>
        <taxon>Streptophyta</taxon>
        <taxon>Embryophyta</taxon>
        <taxon>Tracheophyta</taxon>
        <taxon>Spermatophyta</taxon>
        <taxon>Magnoliopsida</taxon>
        <taxon>Ranunculales</taxon>
        <taxon>Papaveraceae</taxon>
        <taxon>Papaveroideae</taxon>
        <taxon>Macleaya</taxon>
    </lineage>
</organism>
<dbReference type="GO" id="GO:0043130">
    <property type="term" value="F:ubiquitin binding"/>
    <property type="evidence" value="ECO:0007669"/>
    <property type="project" value="TreeGrafter"/>
</dbReference>
<accession>A0A200Q8H4</accession>
<evidence type="ECO:0000256" key="5">
    <source>
        <dbReference type="PROSITE-ProRule" id="PRU00091"/>
    </source>
</evidence>
<dbReference type="PROSITE" id="PS50178">
    <property type="entry name" value="ZF_FYVE"/>
    <property type="match status" value="1"/>
</dbReference>
<feature type="repeat" description="ANK" evidence="4">
    <location>
        <begin position="251"/>
        <end position="283"/>
    </location>
</feature>
<dbReference type="InterPro" id="IPR011011">
    <property type="entry name" value="Znf_FYVE_PHD"/>
</dbReference>
<evidence type="ECO:0000256" key="4">
    <source>
        <dbReference type="PROSITE-ProRule" id="PRU00023"/>
    </source>
</evidence>
<dbReference type="CDD" id="cd15760">
    <property type="entry name" value="FYVE_scVPS27p_like"/>
    <property type="match status" value="1"/>
</dbReference>
<dbReference type="GO" id="GO:0033565">
    <property type="term" value="C:ESCRT-0 complex"/>
    <property type="evidence" value="ECO:0007669"/>
    <property type="project" value="TreeGrafter"/>
</dbReference>
<comment type="caution">
    <text evidence="7">The sequence shown here is derived from an EMBL/GenBank/DDBJ whole genome shotgun (WGS) entry which is preliminary data.</text>
</comment>